<proteinExistence type="predicted"/>
<organism evidence="1 2">
    <name type="scientific">Burkholderia multivorans</name>
    <dbReference type="NCBI Taxonomy" id="87883"/>
    <lineage>
        <taxon>Bacteria</taxon>
        <taxon>Pseudomonadati</taxon>
        <taxon>Pseudomonadota</taxon>
        <taxon>Betaproteobacteria</taxon>
        <taxon>Burkholderiales</taxon>
        <taxon>Burkholderiaceae</taxon>
        <taxon>Burkholderia</taxon>
        <taxon>Burkholderia cepacia complex</taxon>
    </lineage>
</organism>
<dbReference type="AlphaFoldDB" id="A0A8E2RXV8"/>
<gene>
    <name evidence="1" type="ORF">C6P98_06945</name>
</gene>
<protein>
    <submittedName>
        <fullName evidence="1">Uncharacterized protein</fullName>
    </submittedName>
</protein>
<evidence type="ECO:0000313" key="1">
    <source>
        <dbReference type="EMBL" id="PRF26074.1"/>
    </source>
</evidence>
<comment type="caution">
    <text evidence="1">The sequence shown here is derived from an EMBL/GenBank/DDBJ whole genome shotgun (WGS) entry which is preliminary data.</text>
</comment>
<name>A0A8E2RXV8_9BURK</name>
<reference evidence="1 2" key="1">
    <citation type="submission" date="2018-03" db="EMBL/GenBank/DDBJ databases">
        <authorList>
            <person name="Nguyen K."/>
            <person name="Fouts D."/>
            <person name="Sutton G."/>
        </authorList>
    </citation>
    <scope>NUCLEOTIDE SEQUENCE [LARGE SCALE GENOMIC DNA]</scope>
    <source>
        <strain evidence="1 2">AU17135</strain>
    </source>
</reference>
<dbReference type="Proteomes" id="UP000237686">
    <property type="component" value="Unassembled WGS sequence"/>
</dbReference>
<dbReference type="EMBL" id="PVFZ01000017">
    <property type="protein sequence ID" value="PRF26074.1"/>
    <property type="molecule type" value="Genomic_DNA"/>
</dbReference>
<accession>A0A8E2RXV8</accession>
<sequence length="74" mass="7840">MAAMVRARRCLGGARVVIECVFAAIVGMCQPAGGAQYCASEWTNAAGGQSWPSCLAIFFVSGDKKRYGCRCESN</sequence>
<evidence type="ECO:0000313" key="2">
    <source>
        <dbReference type="Proteomes" id="UP000237686"/>
    </source>
</evidence>